<name>A0A7G9QYI1_9MICO</name>
<dbReference type="KEGG" id="pei:H9L10_08595"/>
<dbReference type="Proteomes" id="UP000515976">
    <property type="component" value="Chromosome"/>
</dbReference>
<evidence type="ECO:0000313" key="3">
    <source>
        <dbReference type="EMBL" id="QNN48406.1"/>
    </source>
</evidence>
<dbReference type="PROSITE" id="PS51257">
    <property type="entry name" value="PROKAR_LIPOPROTEIN"/>
    <property type="match status" value="1"/>
</dbReference>
<protein>
    <recommendedName>
        <fullName evidence="2">DUF8094 domain-containing protein</fullName>
    </recommendedName>
</protein>
<feature type="chain" id="PRO_5039423201" description="DUF8094 domain-containing protein" evidence="1">
    <location>
        <begin position="27"/>
        <end position="335"/>
    </location>
</feature>
<keyword evidence="1" id="KW-0732">Signal</keyword>
<feature type="domain" description="DUF8094" evidence="2">
    <location>
        <begin position="127"/>
        <end position="324"/>
    </location>
</feature>
<dbReference type="RefSeq" id="WP_166100774.1">
    <property type="nucleotide sequence ID" value="NZ_BMMY01000007.1"/>
</dbReference>
<feature type="signal peptide" evidence="1">
    <location>
        <begin position="1"/>
        <end position="26"/>
    </location>
</feature>
<proteinExistence type="predicted"/>
<keyword evidence="4" id="KW-1185">Reference proteome</keyword>
<dbReference type="AlphaFoldDB" id="A0A7G9QYI1"/>
<evidence type="ECO:0000256" key="1">
    <source>
        <dbReference type="SAM" id="SignalP"/>
    </source>
</evidence>
<organism evidence="3 4">
    <name type="scientific">Phycicoccus endophyticus</name>
    <dbReference type="NCBI Taxonomy" id="1690220"/>
    <lineage>
        <taxon>Bacteria</taxon>
        <taxon>Bacillati</taxon>
        <taxon>Actinomycetota</taxon>
        <taxon>Actinomycetes</taxon>
        <taxon>Micrococcales</taxon>
        <taxon>Intrasporangiaceae</taxon>
        <taxon>Phycicoccus</taxon>
    </lineage>
</organism>
<dbReference type="EMBL" id="CP060712">
    <property type="protein sequence ID" value="QNN48406.1"/>
    <property type="molecule type" value="Genomic_DNA"/>
</dbReference>
<dbReference type="Pfam" id="PF26366">
    <property type="entry name" value="DUF8094"/>
    <property type="match status" value="1"/>
</dbReference>
<accession>A0A7G9QYI1</accession>
<evidence type="ECO:0000259" key="2">
    <source>
        <dbReference type="Pfam" id="PF26366"/>
    </source>
</evidence>
<evidence type="ECO:0000313" key="4">
    <source>
        <dbReference type="Proteomes" id="UP000515976"/>
    </source>
</evidence>
<gene>
    <name evidence="3" type="ORF">H9L10_08595</name>
</gene>
<dbReference type="InterPro" id="IPR058407">
    <property type="entry name" value="DUF8094"/>
</dbReference>
<reference evidence="3 4" key="1">
    <citation type="submission" date="2020-08" db="EMBL/GenBank/DDBJ databases">
        <title>Genome sequence of Phycicoccus endophyticus JCM 31784T.</title>
        <authorList>
            <person name="Hyun D.-W."/>
            <person name="Bae J.-W."/>
        </authorList>
    </citation>
    <scope>NUCLEOTIDE SEQUENCE [LARGE SCALE GENOMIC DNA]</scope>
    <source>
        <strain evidence="3 4">JCM 31784</strain>
    </source>
</reference>
<sequence>MTRPTRRLAVLAAATGLALGAAGCGATDALVGRHAAPTERTAAAPLDAEGATAVASRLLGAAQAAATATGKKGHAARAEVLAGDALTVADTAAARGLADDATEDLARGPEPTVLAQSQGRSWPRAILATTLEKSTSTQYLHVMVSRAAAKPYRIEASVPMLGGAEVPSLGEAGAGAPLVEVGAGKGLVMSPGKAFAAYARALARPAPKKTPAGVVADDPFATALRESATAQAKALGKLATLRQKHVPDLDHALAFRLADGGVVAFGLLRRTDTITAGSDTQELTLPKRYAALVGTKTVESSVRLTSLEPVVLVVPTTGKVEAVGASELLSGGSGS</sequence>